<dbReference type="AlphaFoldDB" id="A0AAU2VHT1"/>
<accession>A0AAU2VHT1</accession>
<evidence type="ECO:0000313" key="1">
    <source>
        <dbReference type="EMBL" id="WTW67099.1"/>
    </source>
</evidence>
<proteinExistence type="predicted"/>
<protein>
    <submittedName>
        <fullName evidence="1">Uncharacterized protein</fullName>
    </submittedName>
</protein>
<name>A0AAU2VHT1_9ACTN</name>
<reference evidence="1" key="1">
    <citation type="submission" date="2022-10" db="EMBL/GenBank/DDBJ databases">
        <title>The complete genomes of actinobacterial strains from the NBC collection.</title>
        <authorList>
            <person name="Joergensen T.S."/>
            <person name="Alvarez Arevalo M."/>
            <person name="Sterndorff E.B."/>
            <person name="Faurdal D."/>
            <person name="Vuksanovic O."/>
            <person name="Mourched A.-S."/>
            <person name="Charusanti P."/>
            <person name="Shaw S."/>
            <person name="Blin K."/>
            <person name="Weber T."/>
        </authorList>
    </citation>
    <scope>NUCLEOTIDE SEQUENCE</scope>
    <source>
        <strain evidence="1">NBC_00008</strain>
    </source>
</reference>
<gene>
    <name evidence="1" type="ORF">OG398_01835</name>
</gene>
<sequence>MGRSQDNDVLAAWAPAGMGRIVVVLGRGVVIHKAIVSGKAGAVGVAQGVTTGASVALGGGAVVAASGTNSVYGSPFIEKVLRNGVEGLLASSRMTLVPWGEIVAAEYRKLVLGRGRMIIRTGGGEHKLKFLQNTYVAGDPQSVFAHFLGRRFTAG</sequence>
<organism evidence="1">
    <name type="scientific">Streptomyces sp. NBC_00008</name>
    <dbReference type="NCBI Taxonomy" id="2903610"/>
    <lineage>
        <taxon>Bacteria</taxon>
        <taxon>Bacillati</taxon>
        <taxon>Actinomycetota</taxon>
        <taxon>Actinomycetes</taxon>
        <taxon>Kitasatosporales</taxon>
        <taxon>Streptomycetaceae</taxon>
        <taxon>Streptomyces</taxon>
    </lineage>
</organism>
<dbReference type="EMBL" id="CP108313">
    <property type="protein sequence ID" value="WTW67099.1"/>
    <property type="molecule type" value="Genomic_DNA"/>
</dbReference>